<evidence type="ECO:0000256" key="1">
    <source>
        <dbReference type="SAM" id="MobiDB-lite"/>
    </source>
</evidence>
<organism evidence="2 3">
    <name type="scientific">Plasmodium ovale curtisi</name>
    <dbReference type="NCBI Taxonomy" id="864141"/>
    <lineage>
        <taxon>Eukaryota</taxon>
        <taxon>Sar</taxon>
        <taxon>Alveolata</taxon>
        <taxon>Apicomplexa</taxon>
        <taxon>Aconoidasida</taxon>
        <taxon>Haemosporida</taxon>
        <taxon>Plasmodiidae</taxon>
        <taxon>Plasmodium</taxon>
        <taxon>Plasmodium (Plasmodium)</taxon>
    </lineage>
</organism>
<feature type="region of interest" description="Disordered" evidence="1">
    <location>
        <begin position="225"/>
        <end position="274"/>
    </location>
</feature>
<reference evidence="3" key="1">
    <citation type="submission" date="2016-05" db="EMBL/GenBank/DDBJ databases">
        <authorList>
            <person name="Naeem Raeece"/>
        </authorList>
    </citation>
    <scope>NUCLEOTIDE SEQUENCE [LARGE SCALE GENOMIC DNA]</scope>
</reference>
<dbReference type="InterPro" id="IPR008780">
    <property type="entry name" value="Plasmodium_Vir"/>
</dbReference>
<dbReference type="EMBL" id="FLQU01001381">
    <property type="protein sequence ID" value="SBS92759.1"/>
    <property type="molecule type" value="Genomic_DNA"/>
</dbReference>
<dbReference type="Pfam" id="PF05795">
    <property type="entry name" value="Plasmodium_Vir"/>
    <property type="match status" value="1"/>
</dbReference>
<dbReference type="AlphaFoldDB" id="A0A1A8WN78"/>
<dbReference type="Proteomes" id="UP000078560">
    <property type="component" value="Unassembled WGS sequence"/>
</dbReference>
<evidence type="ECO:0000313" key="2">
    <source>
        <dbReference type="EMBL" id="SBS92759.1"/>
    </source>
</evidence>
<feature type="compositionally biased region" description="Polar residues" evidence="1">
    <location>
        <begin position="263"/>
        <end position="273"/>
    </location>
</feature>
<name>A0A1A8WN78_PLAOA</name>
<accession>A0A1A8WN78</accession>
<proteinExistence type="predicted"/>
<gene>
    <name evidence="2" type="ORF">POVCU2_0076280</name>
</gene>
<protein>
    <submittedName>
        <fullName evidence="2">PIR Superfamily Protein</fullName>
    </submittedName>
</protein>
<sequence>MEGGSFVVPEGFAEKYLSTLPSVQFYEDVRKNYQDLSKYIQSCEKIIVKEKSDDVKTICKKFLRYLETSNIWGVTEPGYDVCLLLNYWIYDNLNNIYGVKYDSNIAFGNFQYIWSYPKEYITKNTSCKQKCKYEIDVYKDEDWKKRKEFYEYCVDYDTIKGMITTYTEKCNDFYEYIKKKEELYKYFDHLCSSKPTECPKFYQDCKIYNPDILLSQLHCRDEMDKNQATEKSSAEHSLSEQELGHRSREHGPGLTGIPGGSHATDTTPESSEIGTKVGQSVLGIAPVILTATALYRYTPVGSWVRKLGGYNSNSVSDMDEFSSYTQESEDMFSNNSGNYISYQPI</sequence>
<evidence type="ECO:0000313" key="3">
    <source>
        <dbReference type="Proteomes" id="UP000078560"/>
    </source>
</evidence>
<feature type="compositionally biased region" description="Basic and acidic residues" evidence="1">
    <location>
        <begin position="225"/>
        <end position="251"/>
    </location>
</feature>